<dbReference type="Gene3D" id="3.60.10.10">
    <property type="entry name" value="Endonuclease/exonuclease/phosphatase"/>
    <property type="match status" value="1"/>
</dbReference>
<gene>
    <name evidence="1" type="ORF">SAMN05192576_1135</name>
</gene>
<reference evidence="2" key="1">
    <citation type="submission" date="2016-10" db="EMBL/GenBank/DDBJ databases">
        <authorList>
            <person name="Varghese N."/>
            <person name="Submissions S."/>
        </authorList>
    </citation>
    <scope>NUCLEOTIDE SEQUENCE [LARGE SCALE GENOMIC DNA]</scope>
    <source>
        <strain evidence="2">CGMCC 1.11147</strain>
    </source>
</reference>
<sequence length="645" mass="69554">MASPTASRLASRVTSSILGLVLPAALGAALLVVPTIQATPATPPAIDAASLRPVARALPSPTYRTFTINIKHDLNKVKALHDMKRALTLGDAGGMQEMSDAEDRESLIRLCKAQDWGWYMPLEGGVAIPIVWNRDRFRLIDGHTVKVHGPQEGVTPSRYINSVRLREISTGKVFGYINTHVISGASRDAQLSNMNRIPRLRKHMKMLRAEILGLFRQTEHVFVSGDLNVNYLADRRRQNPGLPTDALGDLVNFDMPMTGSFNPTSLLDYGLSIKRNGGLVKTDASIVKGFNSDHWAIQFTYRTLDLFETGPLFNRPVGDVYERRRALDRTVRAVLDAEAGDLVRVVTSRLDDPDLANALSAAHTEGALVQVILGGGAPSAAEEQLAALLGTDQTQPSWLRRCVGSCLGGTGRQESNFVLVSRAGGTTELTLVSSGPFEADASIRWGDVFRSSSPHVYAGYGTVFDRMALDSTDTAANRTMELGPGYLAQLYPVPAQASRDHVYKALRPVGCTNARGLHTDDGRTNLRVAVQSWSGARGQWLATRLAVLQKKGCDVVALLGPKVLAGVRKTLERAGVPTRSGRVGQNLLVIDGRYGDKARGHLVFAGGPGWTDRGLGSDGVTLVATYAGSVTDYLDGFSNAWSHAG</sequence>
<organism evidence="1 2">
    <name type="scientific">Nocardioides szechwanensis</name>
    <dbReference type="NCBI Taxonomy" id="1005944"/>
    <lineage>
        <taxon>Bacteria</taxon>
        <taxon>Bacillati</taxon>
        <taxon>Actinomycetota</taxon>
        <taxon>Actinomycetes</taxon>
        <taxon>Propionibacteriales</taxon>
        <taxon>Nocardioidaceae</taxon>
        <taxon>Nocardioides</taxon>
    </lineage>
</organism>
<accession>A0A1G9WR42</accession>
<evidence type="ECO:0000313" key="2">
    <source>
        <dbReference type="Proteomes" id="UP000199004"/>
    </source>
</evidence>
<keyword evidence="2" id="KW-1185">Reference proteome</keyword>
<protein>
    <recommendedName>
        <fullName evidence="3">Endonuclease/Exonuclease/phosphatase family protein</fullName>
    </recommendedName>
</protein>
<dbReference type="SUPFAM" id="SSF56219">
    <property type="entry name" value="DNase I-like"/>
    <property type="match status" value="1"/>
</dbReference>
<dbReference type="OrthoDB" id="3772014at2"/>
<dbReference type="InterPro" id="IPR036691">
    <property type="entry name" value="Endo/exonu/phosph_ase_sf"/>
</dbReference>
<evidence type="ECO:0000313" key="1">
    <source>
        <dbReference type="EMBL" id="SDM86930.1"/>
    </source>
</evidence>
<evidence type="ECO:0008006" key="3">
    <source>
        <dbReference type="Google" id="ProtNLM"/>
    </source>
</evidence>
<name>A0A1G9WR42_9ACTN</name>
<dbReference type="STRING" id="1005944.SAMN05192576_1135"/>
<dbReference type="EMBL" id="FNIC01000001">
    <property type="protein sequence ID" value="SDM86930.1"/>
    <property type="molecule type" value="Genomic_DNA"/>
</dbReference>
<dbReference type="Proteomes" id="UP000199004">
    <property type="component" value="Unassembled WGS sequence"/>
</dbReference>
<proteinExistence type="predicted"/>
<dbReference type="AlphaFoldDB" id="A0A1G9WR42"/>
<dbReference type="RefSeq" id="WP_091022608.1">
    <property type="nucleotide sequence ID" value="NZ_BKAE01000001.1"/>
</dbReference>